<evidence type="ECO:0000256" key="5">
    <source>
        <dbReference type="ARBA" id="ARBA00023136"/>
    </source>
</evidence>
<dbReference type="GO" id="GO:0006629">
    <property type="term" value="P:lipid metabolic process"/>
    <property type="evidence" value="ECO:0007669"/>
    <property type="project" value="InterPro"/>
</dbReference>
<dbReference type="PANTHER" id="PTHR10556:SF43">
    <property type="entry name" value="STEROID 5-ALPHA-REDUCTASE DET2"/>
    <property type="match status" value="1"/>
</dbReference>
<dbReference type="PANTHER" id="PTHR10556">
    <property type="entry name" value="3-OXO-5-ALPHA-STEROID 4-DEHYDROGENASE"/>
    <property type="match status" value="1"/>
</dbReference>
<dbReference type="GO" id="GO:0016627">
    <property type="term" value="F:oxidoreductase activity, acting on the CH-CH group of donors"/>
    <property type="evidence" value="ECO:0007669"/>
    <property type="project" value="InterPro"/>
</dbReference>
<protein>
    <recommendedName>
        <fullName evidence="7">3-oxo-5-alpha-steroid 4-dehydrogenase C-terminal domain-containing protein</fullName>
    </recommendedName>
</protein>
<feature type="transmembrane region" description="Helical" evidence="6">
    <location>
        <begin position="125"/>
        <end position="145"/>
    </location>
</feature>
<dbReference type="GO" id="GO:0016020">
    <property type="term" value="C:membrane"/>
    <property type="evidence" value="ECO:0007669"/>
    <property type="project" value="UniProtKB-SubCell"/>
</dbReference>
<evidence type="ECO:0000256" key="2">
    <source>
        <dbReference type="ARBA" id="ARBA00007742"/>
    </source>
</evidence>
<feature type="transmembrane region" description="Helical" evidence="6">
    <location>
        <begin position="16"/>
        <end position="36"/>
    </location>
</feature>
<comment type="caution">
    <text evidence="8">The sequence shown here is derived from an EMBL/GenBank/DDBJ whole genome shotgun (WGS) entry which is preliminary data.</text>
</comment>
<dbReference type="InterPro" id="IPR039357">
    <property type="entry name" value="SRD5A/TECR"/>
</dbReference>
<evidence type="ECO:0000313" key="8">
    <source>
        <dbReference type="EMBL" id="RVX69074.1"/>
    </source>
</evidence>
<dbReference type="InterPro" id="IPR001104">
    <property type="entry name" value="3-oxo-5_a-steroid_4-DH_C"/>
</dbReference>
<dbReference type="AlphaFoldDB" id="A0A438N047"/>
<dbReference type="Proteomes" id="UP000288859">
    <property type="component" value="Unassembled WGS sequence"/>
</dbReference>
<name>A0A438N047_EXOME</name>
<feature type="transmembrane region" description="Helical" evidence="6">
    <location>
        <begin position="91"/>
        <end position="113"/>
    </location>
</feature>
<keyword evidence="3 6" id="KW-0812">Transmembrane</keyword>
<feature type="domain" description="3-oxo-5-alpha-steroid 4-dehydrogenase C-terminal" evidence="7">
    <location>
        <begin position="90"/>
        <end position="261"/>
    </location>
</feature>
<gene>
    <name evidence="8" type="ORF">B0A52_06787</name>
</gene>
<dbReference type="OrthoDB" id="5788137at2759"/>
<keyword evidence="5 6" id="KW-0472">Membrane</keyword>
<evidence type="ECO:0000259" key="7">
    <source>
        <dbReference type="Pfam" id="PF02544"/>
    </source>
</evidence>
<evidence type="ECO:0000256" key="6">
    <source>
        <dbReference type="SAM" id="Phobius"/>
    </source>
</evidence>
<feature type="transmembrane region" description="Helical" evidence="6">
    <location>
        <begin position="204"/>
        <end position="226"/>
    </location>
</feature>
<feature type="transmembrane region" description="Helical" evidence="6">
    <location>
        <begin position="48"/>
        <end position="71"/>
    </location>
</feature>
<dbReference type="Pfam" id="PF02544">
    <property type="entry name" value="Steroid_dh"/>
    <property type="match status" value="1"/>
</dbReference>
<sequence length="264" mass="29481">MGKTSSTSRLNLPGRYAWAFAEIIGPVNLLFILYVLPSKVKPEPAADSSLLGTGLSLQMEIMGVLYVLHYVNRALVTPLYLAPSISPIHPLVSAMMATFQFVNSSNLACWLVYTSLAIDFKEIRIFSMGAVFGLAVFFTGFVGNVRADARLFDLRRGAAKRKAKSEGKALITYDKVYVIPPAQGMFKHILYPHYAFEWLEWTGFYILGGSWGLGWGYESAALWFVIVEFATMLPRTVTGRQWYEQKFGKRAVSGRAGVIPWLNL</sequence>
<dbReference type="PROSITE" id="PS50244">
    <property type="entry name" value="S5A_REDUCTASE"/>
    <property type="match status" value="1"/>
</dbReference>
<evidence type="ECO:0000313" key="9">
    <source>
        <dbReference type="Proteomes" id="UP000288859"/>
    </source>
</evidence>
<organism evidence="8 9">
    <name type="scientific">Exophiala mesophila</name>
    <name type="common">Black yeast-like fungus</name>
    <dbReference type="NCBI Taxonomy" id="212818"/>
    <lineage>
        <taxon>Eukaryota</taxon>
        <taxon>Fungi</taxon>
        <taxon>Dikarya</taxon>
        <taxon>Ascomycota</taxon>
        <taxon>Pezizomycotina</taxon>
        <taxon>Eurotiomycetes</taxon>
        <taxon>Chaetothyriomycetidae</taxon>
        <taxon>Chaetothyriales</taxon>
        <taxon>Herpotrichiellaceae</taxon>
        <taxon>Exophiala</taxon>
    </lineage>
</organism>
<dbReference type="VEuPathDB" id="FungiDB:PV10_05303"/>
<dbReference type="EMBL" id="NAJM01000032">
    <property type="protein sequence ID" value="RVX69074.1"/>
    <property type="molecule type" value="Genomic_DNA"/>
</dbReference>
<reference evidence="8 9" key="1">
    <citation type="submission" date="2017-03" db="EMBL/GenBank/DDBJ databases">
        <title>Genomes of endolithic fungi from Antarctica.</title>
        <authorList>
            <person name="Coleine C."/>
            <person name="Masonjones S."/>
            <person name="Stajich J.E."/>
        </authorList>
    </citation>
    <scope>NUCLEOTIDE SEQUENCE [LARGE SCALE GENOMIC DNA]</scope>
    <source>
        <strain evidence="8 9">CCFEE 6314</strain>
    </source>
</reference>
<evidence type="ECO:0000256" key="1">
    <source>
        <dbReference type="ARBA" id="ARBA00004141"/>
    </source>
</evidence>
<comment type="similarity">
    <text evidence="2">Belongs to the steroid 5-alpha reductase family.</text>
</comment>
<proteinExistence type="inferred from homology"/>
<evidence type="ECO:0000256" key="4">
    <source>
        <dbReference type="ARBA" id="ARBA00022989"/>
    </source>
</evidence>
<keyword evidence="4 6" id="KW-1133">Transmembrane helix</keyword>
<evidence type="ECO:0000256" key="3">
    <source>
        <dbReference type="ARBA" id="ARBA00022692"/>
    </source>
</evidence>
<accession>A0A438N047</accession>
<comment type="subcellular location">
    <subcellularLocation>
        <location evidence="1">Membrane</location>
        <topology evidence="1">Multi-pass membrane protein</topology>
    </subcellularLocation>
</comment>